<gene>
    <name evidence="1" type="ORF">FXB38_32240</name>
</gene>
<comment type="caution">
    <text evidence="1">The sequence shown here is derived from an EMBL/GenBank/DDBJ whole genome shotgun (WGS) entry which is preliminary data.</text>
</comment>
<dbReference type="RefSeq" id="WP_148754998.1">
    <property type="nucleotide sequence ID" value="NZ_VSSR01000063.1"/>
</dbReference>
<evidence type="ECO:0000313" key="2">
    <source>
        <dbReference type="Proteomes" id="UP000324853"/>
    </source>
</evidence>
<keyword evidence="2" id="KW-1185">Reference proteome</keyword>
<organism evidence="1 2">
    <name type="scientific">Bradyrhizobium cytisi</name>
    <dbReference type="NCBI Taxonomy" id="515489"/>
    <lineage>
        <taxon>Bacteria</taxon>
        <taxon>Pseudomonadati</taxon>
        <taxon>Pseudomonadota</taxon>
        <taxon>Alphaproteobacteria</taxon>
        <taxon>Hyphomicrobiales</taxon>
        <taxon>Nitrobacteraceae</taxon>
        <taxon>Bradyrhizobium</taxon>
    </lineage>
</organism>
<proteinExistence type="predicted"/>
<dbReference type="AlphaFoldDB" id="A0A5S4W2Y2"/>
<dbReference type="Proteomes" id="UP000324853">
    <property type="component" value="Unassembled WGS sequence"/>
</dbReference>
<accession>A0A5S4W2Y2</accession>
<sequence length="80" mass="8867">MSAASCGTRVARIGFACDAMDCRINRQIYSRVDNEIACVDFATTDRAEIVPLWRHAFRLCAGIEKILGRSYEDTLPNGIA</sequence>
<name>A0A5S4W2Y2_9BRAD</name>
<dbReference type="EMBL" id="VSSR01000063">
    <property type="protein sequence ID" value="TYL75887.1"/>
    <property type="molecule type" value="Genomic_DNA"/>
</dbReference>
<reference evidence="1 2" key="1">
    <citation type="submission" date="2019-08" db="EMBL/GenBank/DDBJ databases">
        <title>Bradyrhizobium hipponensis sp. nov., a rhizobium isolated from a Lupinus angustifolius root nodule in Tunisia.</title>
        <authorList>
            <person name="Off K."/>
            <person name="Rejili M."/>
            <person name="Mars M."/>
            <person name="Brachmann A."/>
            <person name="Marin M."/>
        </authorList>
    </citation>
    <scope>NUCLEOTIDE SEQUENCE [LARGE SCALE GENOMIC DNA]</scope>
    <source>
        <strain evidence="1 2">CTAW11</strain>
    </source>
</reference>
<protein>
    <submittedName>
        <fullName evidence="1">Uncharacterized protein</fullName>
    </submittedName>
</protein>
<evidence type="ECO:0000313" key="1">
    <source>
        <dbReference type="EMBL" id="TYL75887.1"/>
    </source>
</evidence>